<proteinExistence type="predicted"/>
<sequence>MLGAPGFGGNLIGCECFPGLLFTLAAEGGHALRANVPAGFAGAADSYVLSLFYCSHGRICRFECSHPVLWMTISKYEVAAVSLKPKILPSADMCQVAGPELMASCCDGLSIAVLGSRFGGLVKLVLGVCCHVFNSRRWSCWGAGALCNFPCHATVVCPRTLLILAHLGVNLWLSGYSLIGSAIIIAIVADAEMMEYRRQC</sequence>
<gene>
    <name evidence="2" type="ORF">Nepgr_033589</name>
</gene>
<comment type="caution">
    <text evidence="2">The sequence shown here is derived from an EMBL/GenBank/DDBJ whole genome shotgun (WGS) entry which is preliminary data.</text>
</comment>
<feature type="transmembrane region" description="Helical" evidence="1">
    <location>
        <begin position="161"/>
        <end position="189"/>
    </location>
</feature>
<evidence type="ECO:0000256" key="1">
    <source>
        <dbReference type="SAM" id="Phobius"/>
    </source>
</evidence>
<dbReference type="AlphaFoldDB" id="A0AAD3TKQ5"/>
<name>A0AAD3TKQ5_NEPGR</name>
<keyword evidence="3" id="KW-1185">Reference proteome</keyword>
<keyword evidence="1" id="KW-1133">Transmembrane helix</keyword>
<keyword evidence="1" id="KW-0472">Membrane</keyword>
<evidence type="ECO:0000313" key="2">
    <source>
        <dbReference type="EMBL" id="GMH31745.1"/>
    </source>
</evidence>
<evidence type="ECO:0000313" key="3">
    <source>
        <dbReference type="Proteomes" id="UP001279734"/>
    </source>
</evidence>
<reference evidence="2" key="1">
    <citation type="submission" date="2023-05" db="EMBL/GenBank/DDBJ databases">
        <title>Nepenthes gracilis genome sequencing.</title>
        <authorList>
            <person name="Fukushima K."/>
        </authorList>
    </citation>
    <scope>NUCLEOTIDE SEQUENCE</scope>
    <source>
        <strain evidence="2">SING2019-196</strain>
    </source>
</reference>
<dbReference type="Proteomes" id="UP001279734">
    <property type="component" value="Unassembled WGS sequence"/>
</dbReference>
<organism evidence="2 3">
    <name type="scientific">Nepenthes gracilis</name>
    <name type="common">Slender pitcher plant</name>
    <dbReference type="NCBI Taxonomy" id="150966"/>
    <lineage>
        <taxon>Eukaryota</taxon>
        <taxon>Viridiplantae</taxon>
        <taxon>Streptophyta</taxon>
        <taxon>Embryophyta</taxon>
        <taxon>Tracheophyta</taxon>
        <taxon>Spermatophyta</taxon>
        <taxon>Magnoliopsida</taxon>
        <taxon>eudicotyledons</taxon>
        <taxon>Gunneridae</taxon>
        <taxon>Pentapetalae</taxon>
        <taxon>Caryophyllales</taxon>
        <taxon>Nepenthaceae</taxon>
        <taxon>Nepenthes</taxon>
    </lineage>
</organism>
<dbReference type="EMBL" id="BSYO01000040">
    <property type="protein sequence ID" value="GMH31745.1"/>
    <property type="molecule type" value="Genomic_DNA"/>
</dbReference>
<keyword evidence="1" id="KW-0812">Transmembrane</keyword>
<protein>
    <submittedName>
        <fullName evidence="2">Uncharacterized protein</fullName>
    </submittedName>
</protein>
<accession>A0AAD3TKQ5</accession>